<dbReference type="OrthoDB" id="18453at2759"/>
<dbReference type="GO" id="GO:0035091">
    <property type="term" value="F:phosphatidylinositol binding"/>
    <property type="evidence" value="ECO:0007669"/>
    <property type="project" value="TreeGrafter"/>
</dbReference>
<dbReference type="PANTHER" id="PTHR10658:SF81">
    <property type="entry name" value="PROTEIN RETINAL DEGENERATION B"/>
    <property type="match status" value="1"/>
</dbReference>
<dbReference type="PROSITE" id="PS51043">
    <property type="entry name" value="DDHD"/>
    <property type="match status" value="1"/>
</dbReference>
<dbReference type="EMBL" id="KZ308588">
    <property type="protein sequence ID" value="KAG8232021.1"/>
    <property type="molecule type" value="Genomic_DNA"/>
</dbReference>
<dbReference type="AlphaFoldDB" id="A0A8K0KBJ3"/>
<evidence type="ECO:0000313" key="3">
    <source>
        <dbReference type="EMBL" id="KAG8232021.1"/>
    </source>
</evidence>
<dbReference type="Proteomes" id="UP000792457">
    <property type="component" value="Unassembled WGS sequence"/>
</dbReference>
<dbReference type="GO" id="GO:0008525">
    <property type="term" value="F:phosphatidylcholine transporter activity"/>
    <property type="evidence" value="ECO:0007669"/>
    <property type="project" value="TreeGrafter"/>
</dbReference>
<dbReference type="SMART" id="SM01127">
    <property type="entry name" value="DDHD"/>
    <property type="match status" value="1"/>
</dbReference>
<organism evidence="3 4">
    <name type="scientific">Ladona fulva</name>
    <name type="common">Scarce chaser dragonfly</name>
    <name type="synonym">Libellula fulva</name>
    <dbReference type="NCBI Taxonomy" id="123851"/>
    <lineage>
        <taxon>Eukaryota</taxon>
        <taxon>Metazoa</taxon>
        <taxon>Ecdysozoa</taxon>
        <taxon>Arthropoda</taxon>
        <taxon>Hexapoda</taxon>
        <taxon>Insecta</taxon>
        <taxon>Pterygota</taxon>
        <taxon>Palaeoptera</taxon>
        <taxon>Odonata</taxon>
        <taxon>Epiprocta</taxon>
        <taxon>Anisoptera</taxon>
        <taxon>Libelluloidea</taxon>
        <taxon>Libellulidae</taxon>
        <taxon>Ladona</taxon>
    </lineage>
</organism>
<feature type="compositionally biased region" description="Basic residues" evidence="1">
    <location>
        <begin position="169"/>
        <end position="186"/>
    </location>
</feature>
<dbReference type="InterPro" id="IPR004177">
    <property type="entry name" value="DDHD_dom"/>
</dbReference>
<proteinExistence type="predicted"/>
<reference evidence="3" key="1">
    <citation type="submission" date="2013-04" db="EMBL/GenBank/DDBJ databases">
        <authorList>
            <person name="Qu J."/>
            <person name="Murali S.C."/>
            <person name="Bandaranaike D."/>
            <person name="Bellair M."/>
            <person name="Blankenburg K."/>
            <person name="Chao H."/>
            <person name="Dinh H."/>
            <person name="Doddapaneni H."/>
            <person name="Downs B."/>
            <person name="Dugan-Rocha S."/>
            <person name="Elkadiri S."/>
            <person name="Gnanaolivu R.D."/>
            <person name="Hernandez B."/>
            <person name="Javaid M."/>
            <person name="Jayaseelan J.C."/>
            <person name="Lee S."/>
            <person name="Li M."/>
            <person name="Ming W."/>
            <person name="Munidasa M."/>
            <person name="Muniz J."/>
            <person name="Nguyen L."/>
            <person name="Ongeri F."/>
            <person name="Osuji N."/>
            <person name="Pu L.-L."/>
            <person name="Puazo M."/>
            <person name="Qu C."/>
            <person name="Quiroz J."/>
            <person name="Raj R."/>
            <person name="Weissenberger G."/>
            <person name="Xin Y."/>
            <person name="Zou X."/>
            <person name="Han Y."/>
            <person name="Richards S."/>
            <person name="Worley K."/>
            <person name="Muzny D."/>
            <person name="Gibbs R."/>
        </authorList>
    </citation>
    <scope>NUCLEOTIDE SEQUENCE</scope>
    <source>
        <strain evidence="3">Sampled in the wild</strain>
    </source>
</reference>
<dbReference type="GO" id="GO:0005737">
    <property type="term" value="C:cytoplasm"/>
    <property type="evidence" value="ECO:0007669"/>
    <property type="project" value="TreeGrafter"/>
</dbReference>
<sequence length="319" mass="35218">MRQHYPSMVGHIAIKLVSCPSICTEGLGILSSLSPYSFDVSPSCTDTPHVTHDSIPIGAIPLFATSTPEYHEAVTRTIHATNAAYQEFLRSEEGQGFCGQICLIGDSVGSILGYDALCRTAQYQSRHDSENSILDAEMHGTSDDAKGGEGEACGDPLPTPPPSAGSHGYYHHTRHLSAPTPRRRSSSTREIKQSCRGQGKSDAVVYLFYSDTHHCKLEFEVNDFFMFGTPLALVLSYRKISAAEDKNFPIPRPLVTQVYNLFHPTDPASARIEPLLSARFSMLPPVNIARYQKYPLGNGQPHHLCKIFMHISFYFLLTL</sequence>
<evidence type="ECO:0000259" key="2">
    <source>
        <dbReference type="PROSITE" id="PS51043"/>
    </source>
</evidence>
<feature type="domain" description="DDHD" evidence="2">
    <location>
        <begin position="217"/>
        <end position="319"/>
    </location>
</feature>
<name>A0A8K0KBJ3_LADFU</name>
<evidence type="ECO:0000313" key="4">
    <source>
        <dbReference type="Proteomes" id="UP000792457"/>
    </source>
</evidence>
<dbReference type="GO" id="GO:0046872">
    <property type="term" value="F:metal ion binding"/>
    <property type="evidence" value="ECO:0007669"/>
    <property type="project" value="InterPro"/>
</dbReference>
<evidence type="ECO:0000256" key="1">
    <source>
        <dbReference type="SAM" id="MobiDB-lite"/>
    </source>
</evidence>
<protein>
    <recommendedName>
        <fullName evidence="2">DDHD domain-containing protein</fullName>
    </recommendedName>
</protein>
<comment type="caution">
    <text evidence="3">The sequence shown here is derived from an EMBL/GenBank/DDBJ whole genome shotgun (WGS) entry which is preliminary data.</text>
</comment>
<gene>
    <name evidence="3" type="ORF">J437_LFUL012045</name>
</gene>
<dbReference type="PANTHER" id="PTHR10658">
    <property type="entry name" value="PHOSPHATIDYLINOSITOL TRANSFER PROTEIN"/>
    <property type="match status" value="1"/>
</dbReference>
<dbReference type="InterPro" id="IPR001666">
    <property type="entry name" value="PI_transfer"/>
</dbReference>
<keyword evidence="4" id="KW-1185">Reference proteome</keyword>
<dbReference type="GO" id="GO:0008526">
    <property type="term" value="F:phosphatidylinositol transfer activity"/>
    <property type="evidence" value="ECO:0007669"/>
    <property type="project" value="TreeGrafter"/>
</dbReference>
<dbReference type="Pfam" id="PF02862">
    <property type="entry name" value="DDHD"/>
    <property type="match status" value="1"/>
</dbReference>
<reference evidence="3" key="2">
    <citation type="submission" date="2017-10" db="EMBL/GenBank/DDBJ databases">
        <title>Ladona fulva Genome sequencing and assembly.</title>
        <authorList>
            <person name="Murali S."/>
            <person name="Richards S."/>
            <person name="Bandaranaike D."/>
            <person name="Bellair M."/>
            <person name="Blankenburg K."/>
            <person name="Chao H."/>
            <person name="Dinh H."/>
            <person name="Doddapaneni H."/>
            <person name="Dugan-Rocha S."/>
            <person name="Elkadiri S."/>
            <person name="Gnanaolivu R."/>
            <person name="Hernandez B."/>
            <person name="Skinner E."/>
            <person name="Javaid M."/>
            <person name="Lee S."/>
            <person name="Li M."/>
            <person name="Ming W."/>
            <person name="Munidasa M."/>
            <person name="Muniz J."/>
            <person name="Nguyen L."/>
            <person name="Hughes D."/>
            <person name="Osuji N."/>
            <person name="Pu L.-L."/>
            <person name="Puazo M."/>
            <person name="Qu C."/>
            <person name="Quiroz J."/>
            <person name="Raj R."/>
            <person name="Weissenberger G."/>
            <person name="Xin Y."/>
            <person name="Zou X."/>
            <person name="Han Y."/>
            <person name="Worley K."/>
            <person name="Muzny D."/>
            <person name="Gibbs R."/>
        </authorList>
    </citation>
    <scope>NUCLEOTIDE SEQUENCE</scope>
    <source>
        <strain evidence="3">Sampled in the wild</strain>
    </source>
</reference>
<feature type="non-terminal residue" evidence="3">
    <location>
        <position position="1"/>
    </location>
</feature>
<feature type="compositionally biased region" description="Basic and acidic residues" evidence="1">
    <location>
        <begin position="138"/>
        <end position="149"/>
    </location>
</feature>
<dbReference type="GO" id="GO:0031210">
    <property type="term" value="F:phosphatidylcholine binding"/>
    <property type="evidence" value="ECO:0007669"/>
    <property type="project" value="TreeGrafter"/>
</dbReference>
<accession>A0A8K0KBJ3</accession>
<feature type="region of interest" description="Disordered" evidence="1">
    <location>
        <begin position="138"/>
        <end position="195"/>
    </location>
</feature>